<dbReference type="PROSITE" id="PS00284">
    <property type="entry name" value="SERPIN"/>
    <property type="match status" value="1"/>
</dbReference>
<dbReference type="STRING" id="593117.TGAM_0609"/>
<dbReference type="InterPro" id="IPR023796">
    <property type="entry name" value="Serpin_dom"/>
</dbReference>
<dbReference type="AlphaFoldDB" id="C5A4E9"/>
<dbReference type="Gene3D" id="3.30.497.10">
    <property type="entry name" value="Antithrombin, subunit I, domain 2"/>
    <property type="match status" value="1"/>
</dbReference>
<feature type="region of interest" description="Disordered" evidence="2">
    <location>
        <begin position="25"/>
        <end position="47"/>
    </location>
</feature>
<keyword evidence="5" id="KW-1185">Reference proteome</keyword>
<dbReference type="KEGG" id="tga:TGAM_0609"/>
<dbReference type="eggNOG" id="arCOG04933">
    <property type="taxonomic scope" value="Archaea"/>
</dbReference>
<dbReference type="MEROPS" id="I04.089"/>
<evidence type="ECO:0000313" key="5">
    <source>
        <dbReference type="Proteomes" id="UP000001488"/>
    </source>
</evidence>
<evidence type="ECO:0000256" key="1">
    <source>
        <dbReference type="RuleBase" id="RU000411"/>
    </source>
</evidence>
<dbReference type="PaxDb" id="593117-TGAM_0609"/>
<dbReference type="SMART" id="SM00093">
    <property type="entry name" value="SERPIN"/>
    <property type="match status" value="1"/>
</dbReference>
<dbReference type="Proteomes" id="UP000001488">
    <property type="component" value="Chromosome"/>
</dbReference>
<dbReference type="InterPro" id="IPR042178">
    <property type="entry name" value="Serpin_sf_1"/>
</dbReference>
<dbReference type="InterPro" id="IPR000215">
    <property type="entry name" value="Serpin_fam"/>
</dbReference>
<dbReference type="Gene3D" id="2.30.39.10">
    <property type="entry name" value="Alpha-1-antitrypsin, domain 1"/>
    <property type="match status" value="1"/>
</dbReference>
<dbReference type="InterPro" id="IPR023795">
    <property type="entry name" value="Serpin_CS"/>
</dbReference>
<comment type="similarity">
    <text evidence="1">Belongs to the serpin family.</text>
</comment>
<name>C5A4E9_THEGJ</name>
<accession>C5A4E9</accession>
<proteinExistence type="inferred from homology"/>
<dbReference type="Pfam" id="PF00079">
    <property type="entry name" value="Serpin"/>
    <property type="match status" value="1"/>
</dbReference>
<evidence type="ECO:0000259" key="3">
    <source>
        <dbReference type="SMART" id="SM00093"/>
    </source>
</evidence>
<evidence type="ECO:0000313" key="4">
    <source>
        <dbReference type="EMBL" id="ACS33111.1"/>
    </source>
</evidence>
<gene>
    <name evidence="4" type="ordered locus">TGAM_0609</name>
</gene>
<dbReference type="PANTHER" id="PTHR11461:SF211">
    <property type="entry name" value="GH10112P-RELATED"/>
    <property type="match status" value="1"/>
</dbReference>
<dbReference type="PANTHER" id="PTHR11461">
    <property type="entry name" value="SERINE PROTEASE INHIBITOR, SERPIN"/>
    <property type="match status" value="1"/>
</dbReference>
<dbReference type="InterPro" id="IPR036186">
    <property type="entry name" value="Serpin_sf"/>
</dbReference>
<dbReference type="OrthoDB" id="371710at2157"/>
<dbReference type="HOGENOM" id="CLU_023330_0_2_2"/>
<dbReference type="GO" id="GO:0005615">
    <property type="term" value="C:extracellular space"/>
    <property type="evidence" value="ECO:0007669"/>
    <property type="project" value="InterPro"/>
</dbReference>
<protein>
    <submittedName>
        <fullName evidence="4">Serine protease inhibitor, serpin</fullName>
    </submittedName>
</protein>
<reference evidence="4 5" key="1">
    <citation type="journal article" date="2007" name="Genome Biol.">
        <title>Genome analysis and genome-wide proteomics of Thermococcus gammatolerans, the most radioresistant organism known amongst the Archaea.</title>
        <authorList>
            <person name="Zivanovic Y."/>
            <person name="Armengaud J."/>
            <person name="Lagorce A."/>
            <person name="Leplat C."/>
            <person name="Guerin P."/>
            <person name="Dutertre M."/>
            <person name="Anthouard V."/>
            <person name="Forterre P."/>
            <person name="Wincker P."/>
            <person name="Confalonieri F."/>
        </authorList>
    </citation>
    <scope>NUCLEOTIDE SEQUENCE [LARGE SCALE GENOMIC DNA]</scope>
    <source>
        <strain evidence="5">DSM 15229 / JCM 11827 / EJ3</strain>
    </source>
</reference>
<dbReference type="SUPFAM" id="SSF56574">
    <property type="entry name" value="Serpins"/>
    <property type="match status" value="1"/>
</dbReference>
<dbReference type="EMBL" id="CP001398">
    <property type="protein sequence ID" value="ACS33111.1"/>
    <property type="molecule type" value="Genomic_DNA"/>
</dbReference>
<evidence type="ECO:0000256" key="2">
    <source>
        <dbReference type="SAM" id="MobiDB-lite"/>
    </source>
</evidence>
<dbReference type="GeneID" id="7987232"/>
<feature type="domain" description="Serpin" evidence="3">
    <location>
        <begin position="59"/>
        <end position="413"/>
    </location>
</feature>
<dbReference type="SMR" id="C5A4E9"/>
<dbReference type="PATRIC" id="fig|593117.10.peg.607"/>
<dbReference type="GO" id="GO:0004867">
    <property type="term" value="F:serine-type endopeptidase inhibitor activity"/>
    <property type="evidence" value="ECO:0007669"/>
    <property type="project" value="InterPro"/>
</dbReference>
<dbReference type="PROSITE" id="PS51257">
    <property type="entry name" value="PROKAR_LIPOPROTEIN"/>
    <property type="match status" value="1"/>
</dbReference>
<dbReference type="RefSeq" id="WP_015858229.1">
    <property type="nucleotide sequence ID" value="NC_012804.1"/>
</dbReference>
<dbReference type="CDD" id="cd19590">
    <property type="entry name" value="serpin_thermopin-like"/>
    <property type="match status" value="1"/>
</dbReference>
<sequence>MRWVVPLLILIVLVSGCVSDVDNARFESSSSSSTQETTPNAGNSEWKNPVVGGMNSFAIELYKKLGENNGNVFFSPYSIETALTIAYEGARGATRDEMGNVLQLPGDNETRWKGFRGLILSLESNESSPFVLRSANALWVQSGYPVREDYLRIAKEYYLANASDLDFQGNPEGAADVINDWVKNRTGGRIRDIISRLSPDTRLVITNAVYFKANWSSRFEAVNTKNETFYSPSGPVVVQMMHQTAKFLYFENDDLQAVELPYEGNRLGMLVILPREGRFEEVERQLNAEMISEIVANMTDEMVAVSIPKFKLEEDYHLKEVLMEMGVKRAFTRPDFAGISELEDLVISDVIHKTYISVAEKGTEAAAATAVIMTLAAPPENNLKVFRADRPFIFFIHDRETGAILFMGRLMNPKE</sequence>
<dbReference type="InterPro" id="IPR042185">
    <property type="entry name" value="Serpin_sf_2"/>
</dbReference>
<organism evidence="4 5">
    <name type="scientific">Thermococcus gammatolerans (strain DSM 15229 / JCM 11827 / EJ3)</name>
    <dbReference type="NCBI Taxonomy" id="593117"/>
    <lineage>
        <taxon>Archaea</taxon>
        <taxon>Methanobacteriati</taxon>
        <taxon>Methanobacteriota</taxon>
        <taxon>Thermococci</taxon>
        <taxon>Thermococcales</taxon>
        <taxon>Thermococcaceae</taxon>
        <taxon>Thermococcus</taxon>
    </lineage>
</organism>
<feature type="compositionally biased region" description="Polar residues" evidence="2">
    <location>
        <begin position="34"/>
        <end position="46"/>
    </location>
</feature>